<dbReference type="Proteomes" id="UP000541444">
    <property type="component" value="Unassembled WGS sequence"/>
</dbReference>
<dbReference type="PANTHER" id="PTHR21109">
    <property type="entry name" value="MITOCHONDRIAL 28S RIBOSOMAL PROTEIN S21"/>
    <property type="match status" value="1"/>
</dbReference>
<feature type="region of interest" description="Disordered" evidence="4">
    <location>
        <begin position="171"/>
        <end position="264"/>
    </location>
</feature>
<feature type="compositionally biased region" description="Basic and acidic residues" evidence="4">
    <location>
        <begin position="171"/>
        <end position="205"/>
    </location>
</feature>
<proteinExistence type="inferred from homology"/>
<evidence type="ECO:0000313" key="6">
    <source>
        <dbReference type="Proteomes" id="UP000541444"/>
    </source>
</evidence>
<evidence type="ECO:0000256" key="2">
    <source>
        <dbReference type="ARBA" id="ARBA00022980"/>
    </source>
</evidence>
<evidence type="ECO:0000256" key="3">
    <source>
        <dbReference type="ARBA" id="ARBA00023274"/>
    </source>
</evidence>
<feature type="compositionally biased region" description="Low complexity" evidence="4">
    <location>
        <begin position="28"/>
        <end position="49"/>
    </location>
</feature>
<dbReference type="PRINTS" id="PR00976">
    <property type="entry name" value="RIBOSOMALS21"/>
</dbReference>
<organism evidence="5 6">
    <name type="scientific">Kingdonia uniflora</name>
    <dbReference type="NCBI Taxonomy" id="39325"/>
    <lineage>
        <taxon>Eukaryota</taxon>
        <taxon>Viridiplantae</taxon>
        <taxon>Streptophyta</taxon>
        <taxon>Embryophyta</taxon>
        <taxon>Tracheophyta</taxon>
        <taxon>Spermatophyta</taxon>
        <taxon>Magnoliopsida</taxon>
        <taxon>Ranunculales</taxon>
        <taxon>Circaeasteraceae</taxon>
        <taxon>Kingdonia</taxon>
    </lineage>
</organism>
<keyword evidence="6" id="KW-1185">Reference proteome</keyword>
<feature type="compositionally biased region" description="Basic and acidic residues" evidence="4">
    <location>
        <begin position="511"/>
        <end position="524"/>
    </location>
</feature>
<dbReference type="Pfam" id="PF01165">
    <property type="entry name" value="Ribosomal_S21"/>
    <property type="match status" value="1"/>
</dbReference>
<feature type="compositionally biased region" description="Low complexity" evidence="4">
    <location>
        <begin position="219"/>
        <end position="235"/>
    </location>
</feature>
<keyword evidence="3" id="KW-0687">Ribonucleoprotein</keyword>
<dbReference type="GO" id="GO:1990904">
    <property type="term" value="C:ribonucleoprotein complex"/>
    <property type="evidence" value="ECO:0007669"/>
    <property type="project" value="UniProtKB-KW"/>
</dbReference>
<keyword evidence="2" id="KW-0689">Ribosomal protein</keyword>
<protein>
    <submittedName>
        <fullName evidence="5">Uncharacterized protein</fullName>
    </submittedName>
</protein>
<dbReference type="AlphaFoldDB" id="A0A7J7MKB3"/>
<feature type="region of interest" description="Disordered" evidence="4">
    <location>
        <begin position="18"/>
        <end position="64"/>
    </location>
</feature>
<dbReference type="Gene3D" id="1.20.5.1150">
    <property type="entry name" value="Ribosomal protein S8"/>
    <property type="match status" value="1"/>
</dbReference>
<comment type="similarity">
    <text evidence="1">Belongs to the bacterial ribosomal protein bS21 family.</text>
</comment>
<comment type="caution">
    <text evidence="5">The sequence shown here is derived from an EMBL/GenBank/DDBJ whole genome shotgun (WGS) entry which is preliminary data.</text>
</comment>
<dbReference type="NCBIfam" id="TIGR00030">
    <property type="entry name" value="S21p"/>
    <property type="match status" value="1"/>
</dbReference>
<name>A0A7J7MKB3_9MAGN</name>
<accession>A0A7J7MKB3</accession>
<feature type="region of interest" description="Disordered" evidence="4">
    <location>
        <begin position="130"/>
        <end position="151"/>
    </location>
</feature>
<dbReference type="OrthoDB" id="785538at2759"/>
<feature type="compositionally biased region" description="Basic and acidic residues" evidence="4">
    <location>
        <begin position="130"/>
        <end position="145"/>
    </location>
</feature>
<sequence>MAASSLCNFLSFLLPSSSKPKKTQTHQPQLLSLSNPSPDSLPTSSSTTTRRNRDHGLVPLTSSSNEGTNDFMSVVCPSLVHANTLFFKSAYNVQIIVDEDEPEEVLLRRFRREVMKAGVITECKRRKHFENTQDERKRRVRDAAKRNKRRSVIEPNLLGQFAQAEKRHTNQLCLERKDQRQKQEAERQLRIKETDKQHRALDKLRHSVRGLKQAHNQEAPTRSRSPISSRISARTPLSLHPQTEAPPVHLGAEGSPFSLPEDESRKVENLDCPNAVLAYSNVLLDHIQVKEYIVLQNPQTFEEMLSKVNDYIDLERLDENNRQGEPQAPNHNRPRQLNTTMVAPVYTETVNHKRDTPDDQSNRPRNVDGEKFQAYGIIKSAPRVKSGAGTDVNGSFDLLVELLLGVGDTEVDRNFGKRKGGTFGTELSRTEVGSAIVVCWVVCRVVCLRPYTDMDEALLDSNVGFESLVGFDVAFECSGSLGRLRFTAGENENKFGSVSGRPIGRSWRPQPTEKVEATKSKSADEKEDNWDLPVGGNLPY</sequence>
<evidence type="ECO:0000256" key="4">
    <source>
        <dbReference type="SAM" id="MobiDB-lite"/>
    </source>
</evidence>
<dbReference type="InterPro" id="IPR038380">
    <property type="entry name" value="Ribosomal_bS21_sf"/>
</dbReference>
<dbReference type="EMBL" id="JACGCM010001428">
    <property type="protein sequence ID" value="KAF6155339.1"/>
    <property type="molecule type" value="Genomic_DNA"/>
</dbReference>
<dbReference type="PANTHER" id="PTHR21109:SF0">
    <property type="entry name" value="SMALL RIBOSOMAL SUBUNIT PROTEIN BS21M"/>
    <property type="match status" value="1"/>
</dbReference>
<dbReference type="InterPro" id="IPR001911">
    <property type="entry name" value="Ribosomal_bS21"/>
</dbReference>
<dbReference type="GO" id="GO:0006412">
    <property type="term" value="P:translation"/>
    <property type="evidence" value="ECO:0007669"/>
    <property type="project" value="InterPro"/>
</dbReference>
<gene>
    <name evidence="5" type="ORF">GIB67_019865</name>
</gene>
<evidence type="ECO:0000313" key="5">
    <source>
        <dbReference type="EMBL" id="KAF6155339.1"/>
    </source>
</evidence>
<dbReference type="GO" id="GO:0003735">
    <property type="term" value="F:structural constituent of ribosome"/>
    <property type="evidence" value="ECO:0007669"/>
    <property type="project" value="InterPro"/>
</dbReference>
<reference evidence="5 6" key="1">
    <citation type="journal article" date="2020" name="IScience">
        <title>Genome Sequencing of the Endangered Kingdonia uniflora (Circaeasteraceae, Ranunculales) Reveals Potential Mechanisms of Evolutionary Specialization.</title>
        <authorList>
            <person name="Sun Y."/>
            <person name="Deng T."/>
            <person name="Zhang A."/>
            <person name="Moore M.J."/>
            <person name="Landis J.B."/>
            <person name="Lin N."/>
            <person name="Zhang H."/>
            <person name="Zhang X."/>
            <person name="Huang J."/>
            <person name="Zhang X."/>
            <person name="Sun H."/>
            <person name="Wang H."/>
        </authorList>
    </citation>
    <scope>NUCLEOTIDE SEQUENCE [LARGE SCALE GENOMIC DNA]</scope>
    <source>
        <strain evidence="5">TB1705</strain>
        <tissue evidence="5">Leaf</tissue>
    </source>
</reference>
<dbReference type="HAMAP" id="MF_00358">
    <property type="entry name" value="Ribosomal_bS21"/>
    <property type="match status" value="1"/>
</dbReference>
<dbReference type="GO" id="GO:0005840">
    <property type="term" value="C:ribosome"/>
    <property type="evidence" value="ECO:0007669"/>
    <property type="project" value="UniProtKB-KW"/>
</dbReference>
<feature type="region of interest" description="Disordered" evidence="4">
    <location>
        <begin position="497"/>
        <end position="540"/>
    </location>
</feature>
<evidence type="ECO:0000256" key="1">
    <source>
        <dbReference type="ARBA" id="ARBA00006640"/>
    </source>
</evidence>